<protein>
    <recommendedName>
        <fullName evidence="3">DUF4275 family protein</fullName>
    </recommendedName>
</protein>
<accession>A0A7W5B1Y4</accession>
<comment type="caution">
    <text evidence="1">The sequence shown here is derived from an EMBL/GenBank/DDBJ whole genome shotgun (WGS) entry which is preliminary data.</text>
</comment>
<reference evidence="1 2" key="1">
    <citation type="submission" date="2020-08" db="EMBL/GenBank/DDBJ databases">
        <title>Genomic Encyclopedia of Type Strains, Phase III (KMG-III): the genomes of soil and plant-associated and newly described type strains.</title>
        <authorList>
            <person name="Whitman W."/>
        </authorList>
    </citation>
    <scope>NUCLEOTIDE SEQUENCE [LARGE SCALE GENOMIC DNA]</scope>
    <source>
        <strain evidence="1 2">CECT 5862</strain>
    </source>
</reference>
<proteinExistence type="predicted"/>
<gene>
    <name evidence="1" type="ORF">FHS18_004970</name>
</gene>
<dbReference type="RefSeq" id="WP_183602984.1">
    <property type="nucleotide sequence ID" value="NZ_JACHXK010000015.1"/>
</dbReference>
<dbReference type="Proteomes" id="UP000570361">
    <property type="component" value="Unassembled WGS sequence"/>
</dbReference>
<dbReference type="InterPro" id="IPR025454">
    <property type="entry name" value="DUF4275"/>
</dbReference>
<dbReference type="Pfam" id="PF14101">
    <property type="entry name" value="DUF4275"/>
    <property type="match status" value="1"/>
</dbReference>
<evidence type="ECO:0000313" key="1">
    <source>
        <dbReference type="EMBL" id="MBB3112868.1"/>
    </source>
</evidence>
<dbReference type="EMBL" id="JACHXK010000015">
    <property type="protein sequence ID" value="MBB3112868.1"/>
    <property type="molecule type" value="Genomic_DNA"/>
</dbReference>
<dbReference type="AlphaFoldDB" id="A0A7W5B1Y4"/>
<organism evidence="1 2">
    <name type="scientific">Paenibacillus phyllosphaerae</name>
    <dbReference type="NCBI Taxonomy" id="274593"/>
    <lineage>
        <taxon>Bacteria</taxon>
        <taxon>Bacillati</taxon>
        <taxon>Bacillota</taxon>
        <taxon>Bacilli</taxon>
        <taxon>Bacillales</taxon>
        <taxon>Paenibacillaceae</taxon>
        <taxon>Paenibacillus</taxon>
    </lineage>
</organism>
<name>A0A7W5B1Y4_9BACL</name>
<evidence type="ECO:0000313" key="2">
    <source>
        <dbReference type="Proteomes" id="UP000570361"/>
    </source>
</evidence>
<keyword evidence="2" id="KW-1185">Reference proteome</keyword>
<evidence type="ECO:0008006" key="3">
    <source>
        <dbReference type="Google" id="ProtNLM"/>
    </source>
</evidence>
<sequence length="140" mass="16514">MVITERLKKKMRVLEIPIWGGYLRSQWEAHFAAHLSEQDKENIFLNGDGGYLWHLFSYRRTDCLEKEEAVQAFMHESKGPCFLFYQHSDYALRLEHAANLTIDDVNNQSDIYIVSADFSWTLVITHEKDWLGPYFSRIPL</sequence>